<dbReference type="AlphaFoldDB" id="A0A6G3XGX6"/>
<protein>
    <submittedName>
        <fullName evidence="2">Molybdopterin-dependent oxidoreductase</fullName>
    </submittedName>
</protein>
<reference evidence="2" key="1">
    <citation type="submission" date="2020-01" db="EMBL/GenBank/DDBJ databases">
        <title>Insect and environment-associated Actinomycetes.</title>
        <authorList>
            <person name="Currrie C."/>
            <person name="Chevrette M."/>
            <person name="Carlson C."/>
            <person name="Stubbendieck R."/>
            <person name="Wendt-Pienkowski E."/>
        </authorList>
    </citation>
    <scope>NUCLEOTIDE SEQUENCE</scope>
    <source>
        <strain evidence="2">SID7499</strain>
    </source>
</reference>
<accession>A0A6G3XGX6</accession>
<dbReference type="GO" id="GO:0016491">
    <property type="term" value="F:oxidoreductase activity"/>
    <property type="evidence" value="ECO:0007669"/>
    <property type="project" value="InterPro"/>
</dbReference>
<dbReference type="EMBL" id="JAAGMN010006407">
    <property type="protein sequence ID" value="NEE16780.1"/>
    <property type="molecule type" value="Genomic_DNA"/>
</dbReference>
<dbReference type="Pfam" id="PF02738">
    <property type="entry name" value="MoCoBD_1"/>
    <property type="match status" value="1"/>
</dbReference>
<dbReference type="InterPro" id="IPR037165">
    <property type="entry name" value="AldOxase/xan_DH_Mopterin-bd_sf"/>
</dbReference>
<feature type="non-terminal residue" evidence="2">
    <location>
        <position position="68"/>
    </location>
</feature>
<feature type="non-terminal residue" evidence="2">
    <location>
        <position position="1"/>
    </location>
</feature>
<dbReference type="InterPro" id="IPR008274">
    <property type="entry name" value="AldOxase/xan_DH_MoCoBD1"/>
</dbReference>
<dbReference type="PANTHER" id="PTHR11908:SF157">
    <property type="entry name" value="XANTHINE DEHYDROGENASE SUBUNIT D-RELATED"/>
    <property type="match status" value="1"/>
</dbReference>
<feature type="domain" description="Aldehyde oxidase/xanthine dehydrogenase first molybdopterin binding" evidence="1">
    <location>
        <begin position="1"/>
        <end position="65"/>
    </location>
</feature>
<comment type="caution">
    <text evidence="2">The sequence shown here is derived from an EMBL/GenBank/DDBJ whole genome shotgun (WGS) entry which is preliminary data.</text>
</comment>
<dbReference type="Gene3D" id="3.30.365.10">
    <property type="entry name" value="Aldehyde oxidase/xanthine dehydrogenase, molybdopterin binding domain"/>
    <property type="match status" value="2"/>
</dbReference>
<proteinExistence type="predicted"/>
<name>A0A6G3XGX6_9ACTN</name>
<gene>
    <name evidence="2" type="ORF">G3M58_61240</name>
</gene>
<evidence type="ECO:0000259" key="1">
    <source>
        <dbReference type="Pfam" id="PF02738"/>
    </source>
</evidence>
<organism evidence="2">
    <name type="scientific">Streptomyces sp. SID7499</name>
    <dbReference type="NCBI Taxonomy" id="2706086"/>
    <lineage>
        <taxon>Bacteria</taxon>
        <taxon>Bacillati</taxon>
        <taxon>Actinomycetota</taxon>
        <taxon>Actinomycetes</taxon>
        <taxon>Kitasatosporales</taxon>
        <taxon>Streptomycetaceae</taxon>
        <taxon>Streptomyces</taxon>
    </lineage>
</organism>
<dbReference type="InterPro" id="IPR016208">
    <property type="entry name" value="Ald_Oxase/xanthine_DH-like"/>
</dbReference>
<evidence type="ECO:0000313" key="2">
    <source>
        <dbReference type="EMBL" id="NEE16780.1"/>
    </source>
</evidence>
<sequence length="68" mass="7343">KPVKIVYNRFESFFGHVHRHPAKLHYEHGATKDGKLTHMKCRIVLDGGAYASASPAVVGNASSLSVGP</sequence>
<dbReference type="SUPFAM" id="SSF56003">
    <property type="entry name" value="Molybdenum cofactor-binding domain"/>
    <property type="match status" value="1"/>
</dbReference>
<dbReference type="PANTHER" id="PTHR11908">
    <property type="entry name" value="XANTHINE DEHYDROGENASE"/>
    <property type="match status" value="1"/>
</dbReference>
<dbReference type="GO" id="GO:0005506">
    <property type="term" value="F:iron ion binding"/>
    <property type="evidence" value="ECO:0007669"/>
    <property type="project" value="InterPro"/>
</dbReference>